<evidence type="ECO:0000313" key="4">
    <source>
        <dbReference type="Proteomes" id="UP000650833"/>
    </source>
</evidence>
<name>A0A8H7V9S9_9FUNG</name>
<dbReference type="Proteomes" id="UP000650833">
    <property type="component" value="Unassembled WGS sequence"/>
</dbReference>
<dbReference type="EMBL" id="JAEPRC010000074">
    <property type="protein sequence ID" value="KAG2210817.1"/>
    <property type="molecule type" value="Genomic_DNA"/>
</dbReference>
<proteinExistence type="predicted"/>
<accession>A0A8H7V9S9</accession>
<keyword evidence="4" id="KW-1185">Reference proteome</keyword>
<dbReference type="AlphaFoldDB" id="A0A8H7V9S9"/>
<feature type="compositionally biased region" description="Low complexity" evidence="1">
    <location>
        <begin position="109"/>
        <end position="132"/>
    </location>
</feature>
<reference evidence="3" key="1">
    <citation type="submission" date="2020-12" db="EMBL/GenBank/DDBJ databases">
        <title>Metabolic potential, ecology and presence of endohyphal bacteria is reflected in genomic diversity of Mucoromycotina.</title>
        <authorList>
            <person name="Muszewska A."/>
            <person name="Okrasinska A."/>
            <person name="Steczkiewicz K."/>
            <person name="Drgas O."/>
            <person name="Orlowska M."/>
            <person name="Perlinska-Lenart U."/>
            <person name="Aleksandrzak-Piekarczyk T."/>
            <person name="Szatraj K."/>
            <person name="Zielenkiewicz U."/>
            <person name="Pilsyk S."/>
            <person name="Malc E."/>
            <person name="Mieczkowski P."/>
            <person name="Kruszewska J.S."/>
            <person name="Biernat P."/>
            <person name="Pawlowska J."/>
        </authorList>
    </citation>
    <scope>NUCLEOTIDE SEQUENCE</scope>
    <source>
        <strain evidence="3">CBS 226.32</strain>
    </source>
</reference>
<evidence type="ECO:0000313" key="3">
    <source>
        <dbReference type="EMBL" id="KAG2210817.1"/>
    </source>
</evidence>
<feature type="compositionally biased region" description="Acidic residues" evidence="1">
    <location>
        <begin position="138"/>
        <end position="149"/>
    </location>
</feature>
<protein>
    <submittedName>
        <fullName evidence="3">Uncharacterized protein</fullName>
    </submittedName>
</protein>
<feature type="region of interest" description="Disordered" evidence="1">
    <location>
        <begin position="109"/>
        <end position="149"/>
    </location>
</feature>
<dbReference type="OrthoDB" id="2286227at2759"/>
<feature type="chain" id="PRO_5034705622" evidence="2">
    <location>
        <begin position="26"/>
        <end position="149"/>
    </location>
</feature>
<organism evidence="3 4">
    <name type="scientific">Mucor plumbeus</name>
    <dbReference type="NCBI Taxonomy" id="97098"/>
    <lineage>
        <taxon>Eukaryota</taxon>
        <taxon>Fungi</taxon>
        <taxon>Fungi incertae sedis</taxon>
        <taxon>Mucoromycota</taxon>
        <taxon>Mucoromycotina</taxon>
        <taxon>Mucoromycetes</taxon>
        <taxon>Mucorales</taxon>
        <taxon>Mucorineae</taxon>
        <taxon>Mucoraceae</taxon>
        <taxon>Mucor</taxon>
    </lineage>
</organism>
<feature type="signal peptide" evidence="2">
    <location>
        <begin position="1"/>
        <end position="25"/>
    </location>
</feature>
<comment type="caution">
    <text evidence="3">The sequence shown here is derived from an EMBL/GenBank/DDBJ whole genome shotgun (WGS) entry which is preliminary data.</text>
</comment>
<evidence type="ECO:0000256" key="1">
    <source>
        <dbReference type="SAM" id="MobiDB-lite"/>
    </source>
</evidence>
<sequence length="149" mass="15130">MLNFKTIAFIFLVAIFTTLAHVASCKLVVANGPQRSVVSNKRRIDYNKRDATTAGASTATGGLPNIQLPNADTTALLASAGPLLSSVSSVKIPQLPAFPGAASAAGSAPVAMAPQAASAAPVAAAPAAAVPATKKKEDDDEEEEEEDED</sequence>
<gene>
    <name evidence="3" type="ORF">INT46_000315</name>
</gene>
<keyword evidence="2" id="KW-0732">Signal</keyword>
<evidence type="ECO:0000256" key="2">
    <source>
        <dbReference type="SAM" id="SignalP"/>
    </source>
</evidence>